<dbReference type="AlphaFoldDB" id="K6ZM54"/>
<reference evidence="1 2" key="1">
    <citation type="journal article" date="2017" name="Antonie Van Leeuwenhoek">
        <title>Rhizobium rhizosphaerae sp. nov., a novel species isolated from rice rhizosphere.</title>
        <authorList>
            <person name="Zhao J.J."/>
            <person name="Zhang J."/>
            <person name="Zhang R.J."/>
            <person name="Zhang C.W."/>
            <person name="Yin H.Q."/>
            <person name="Zhang X.X."/>
        </authorList>
    </citation>
    <scope>NUCLEOTIDE SEQUENCE [LARGE SCALE GENOMIC DNA]</scope>
    <source>
        <strain evidence="1 2">KMM 241</strain>
    </source>
</reference>
<comment type="caution">
    <text evidence="1">The sequence shown here is derived from an EMBL/GenBank/DDBJ whole genome shotgun (WGS) entry which is preliminary data.</text>
</comment>
<gene>
    <name evidence="1" type="ORF">GMES_2144</name>
</gene>
<evidence type="ECO:0000313" key="2">
    <source>
        <dbReference type="Proteomes" id="UP000006263"/>
    </source>
</evidence>
<protein>
    <submittedName>
        <fullName evidence="1">Uncharacterized protein</fullName>
    </submittedName>
</protein>
<evidence type="ECO:0000313" key="1">
    <source>
        <dbReference type="EMBL" id="GAC24440.1"/>
    </source>
</evidence>
<sequence length="104" mass="11516">MFKDDLPDLFEEVKSSLIAEGEKELADQLKGLKIKSCESFASDDSAFTICFTTSENEKLEDTFPTGDKAYTVMLVYSEKSVVIGLDIIGCENTELQKQLLACCT</sequence>
<accession>K6ZM54</accession>
<dbReference type="Proteomes" id="UP000006263">
    <property type="component" value="Unassembled WGS sequence"/>
</dbReference>
<proteinExistence type="predicted"/>
<dbReference type="OrthoDB" id="6306450at2"/>
<organism evidence="1 2">
    <name type="scientific">Paraglaciecola mesophila KMM 241</name>
    <dbReference type="NCBI Taxonomy" id="1128912"/>
    <lineage>
        <taxon>Bacteria</taxon>
        <taxon>Pseudomonadati</taxon>
        <taxon>Pseudomonadota</taxon>
        <taxon>Gammaproteobacteria</taxon>
        <taxon>Alteromonadales</taxon>
        <taxon>Alteromonadaceae</taxon>
        <taxon>Paraglaciecola</taxon>
    </lineage>
</organism>
<dbReference type="EMBL" id="BAEP01000045">
    <property type="protein sequence ID" value="GAC24440.1"/>
    <property type="molecule type" value="Genomic_DNA"/>
</dbReference>
<name>K6ZM54_9ALTE</name>
<dbReference type="RefSeq" id="WP_006992591.1">
    <property type="nucleotide sequence ID" value="NZ_BAEP01000045.1"/>
</dbReference>